<accession>A0A517PCZ4</accession>
<name>A0A517PCZ4_9PLAN</name>
<organism evidence="1 2">
    <name type="scientific">Alienimonas californiensis</name>
    <dbReference type="NCBI Taxonomy" id="2527989"/>
    <lineage>
        <taxon>Bacteria</taxon>
        <taxon>Pseudomonadati</taxon>
        <taxon>Planctomycetota</taxon>
        <taxon>Planctomycetia</taxon>
        <taxon>Planctomycetales</taxon>
        <taxon>Planctomycetaceae</taxon>
        <taxon>Alienimonas</taxon>
    </lineage>
</organism>
<evidence type="ECO:0008006" key="3">
    <source>
        <dbReference type="Google" id="ProtNLM"/>
    </source>
</evidence>
<dbReference type="Gene3D" id="3.60.10.10">
    <property type="entry name" value="Endonuclease/exonuclease/phosphatase"/>
    <property type="match status" value="1"/>
</dbReference>
<gene>
    <name evidence="1" type="ORF">CA12_33030</name>
</gene>
<proteinExistence type="predicted"/>
<dbReference type="KEGG" id="acaf:CA12_33030"/>
<evidence type="ECO:0000313" key="2">
    <source>
        <dbReference type="Proteomes" id="UP000318741"/>
    </source>
</evidence>
<protein>
    <recommendedName>
        <fullName evidence="3">Endonuclease/exonuclease/phosphatase domain-containing protein</fullName>
    </recommendedName>
</protein>
<dbReference type="AlphaFoldDB" id="A0A517PCZ4"/>
<evidence type="ECO:0000313" key="1">
    <source>
        <dbReference type="EMBL" id="QDT17191.1"/>
    </source>
</evidence>
<dbReference type="SUPFAM" id="SSF56219">
    <property type="entry name" value="DNase I-like"/>
    <property type="match status" value="1"/>
</dbReference>
<dbReference type="Proteomes" id="UP000318741">
    <property type="component" value="Chromosome"/>
</dbReference>
<dbReference type="EMBL" id="CP036265">
    <property type="protein sequence ID" value="QDT17191.1"/>
    <property type="molecule type" value="Genomic_DNA"/>
</dbReference>
<dbReference type="InterPro" id="IPR036691">
    <property type="entry name" value="Endo/exonu/phosph_ase_sf"/>
</dbReference>
<keyword evidence="2" id="KW-1185">Reference proteome</keyword>
<sequence length="126" mass="13437">MARHVAERLGENPNLTAVVGGDFNVGETDLAKSGTDPADDRTDGYDDTHALLAGGLVDGLRLRSLTREMGNTYCDTRGDGVFPYPGVGAIDVLYVGGAEAERFGEASRGRDTFGSDRYPVWAERAP</sequence>
<reference evidence="1 2" key="1">
    <citation type="submission" date="2019-02" db="EMBL/GenBank/DDBJ databases">
        <title>Deep-cultivation of Planctomycetes and their phenomic and genomic characterization uncovers novel biology.</title>
        <authorList>
            <person name="Wiegand S."/>
            <person name="Jogler M."/>
            <person name="Boedeker C."/>
            <person name="Pinto D."/>
            <person name="Vollmers J."/>
            <person name="Rivas-Marin E."/>
            <person name="Kohn T."/>
            <person name="Peeters S.H."/>
            <person name="Heuer A."/>
            <person name="Rast P."/>
            <person name="Oberbeckmann S."/>
            <person name="Bunk B."/>
            <person name="Jeske O."/>
            <person name="Meyerdierks A."/>
            <person name="Storesund J.E."/>
            <person name="Kallscheuer N."/>
            <person name="Luecker S."/>
            <person name="Lage O.M."/>
            <person name="Pohl T."/>
            <person name="Merkel B.J."/>
            <person name="Hornburger P."/>
            <person name="Mueller R.-W."/>
            <person name="Bruemmer F."/>
            <person name="Labrenz M."/>
            <person name="Spormann A.M."/>
            <person name="Op den Camp H."/>
            <person name="Overmann J."/>
            <person name="Amann R."/>
            <person name="Jetten M.S.M."/>
            <person name="Mascher T."/>
            <person name="Medema M.H."/>
            <person name="Devos D.P."/>
            <person name="Kaster A.-K."/>
            <person name="Ovreas L."/>
            <person name="Rohde M."/>
            <person name="Galperin M.Y."/>
            <person name="Jogler C."/>
        </authorList>
    </citation>
    <scope>NUCLEOTIDE SEQUENCE [LARGE SCALE GENOMIC DNA]</scope>
    <source>
        <strain evidence="1 2">CA12</strain>
    </source>
</reference>